<reference evidence="2" key="1">
    <citation type="submission" date="2010-12" db="EMBL/GenBank/DDBJ databases">
        <title>Complete sequence of Variovorax paradoxus EPS.</title>
        <authorList>
            <consortium name="US DOE Joint Genome Institute"/>
            <person name="Lucas S."/>
            <person name="Copeland A."/>
            <person name="Lapidus A."/>
            <person name="Cheng J.-F."/>
            <person name="Goodwin L."/>
            <person name="Pitluck S."/>
            <person name="Teshima H."/>
            <person name="Detter J.C."/>
            <person name="Han C."/>
            <person name="Tapia R."/>
            <person name="Land M."/>
            <person name="Hauser L."/>
            <person name="Kyrpides N."/>
            <person name="Ivanova N."/>
            <person name="Ovchinnikova G."/>
            <person name="Orwin P."/>
            <person name="Han J.-I.G."/>
            <person name="Woyke T."/>
        </authorList>
    </citation>
    <scope>NUCLEOTIDE SEQUENCE [LARGE SCALE GENOMIC DNA]</scope>
    <source>
        <strain evidence="2">EPS</strain>
    </source>
</reference>
<dbReference type="RefSeq" id="WP_013540432.1">
    <property type="nucleotide sequence ID" value="NC_014931.1"/>
</dbReference>
<accession>E6V9Q6</accession>
<name>E6V9Q6_VARPE</name>
<dbReference type="KEGG" id="vpe:Varpa_1985"/>
<dbReference type="EMBL" id="CP002417">
    <property type="protein sequence ID" value="ADU36194.1"/>
    <property type="molecule type" value="Genomic_DNA"/>
</dbReference>
<dbReference type="HOGENOM" id="CLU_2848596_0_0_4"/>
<gene>
    <name evidence="1" type="ordered locus">Varpa_1985</name>
</gene>
<evidence type="ECO:0000313" key="1">
    <source>
        <dbReference type="EMBL" id="ADU36194.1"/>
    </source>
</evidence>
<dbReference type="AlphaFoldDB" id="E6V9Q6"/>
<protein>
    <submittedName>
        <fullName evidence="1">Uncharacterized protein</fullName>
    </submittedName>
</protein>
<dbReference type="Proteomes" id="UP000008917">
    <property type="component" value="Chromosome"/>
</dbReference>
<evidence type="ECO:0000313" key="2">
    <source>
        <dbReference type="Proteomes" id="UP000008917"/>
    </source>
</evidence>
<proteinExistence type="predicted"/>
<sequence>MHNNPGRSAHPTLAAVSPGDDFSEEQLIAFDRAYAVAKDAGALDRLRAAAAVSLELSHNRSARLA</sequence>
<reference evidence="1 2" key="2">
    <citation type="journal article" date="2013" name="Genome Announc.">
        <title>Genome of the Root-Associated Plant Growth-Promoting Bacterium Variovorax paradoxus Strain EPS.</title>
        <authorList>
            <person name="Han J.I."/>
            <person name="Spain J.C."/>
            <person name="Leadbetter J.R."/>
            <person name="Ovchinnikova G."/>
            <person name="Goodwin L.A."/>
            <person name="Han C.S."/>
            <person name="Woyke T."/>
            <person name="Davenport K.W."/>
            <person name="Orwin P.M."/>
        </authorList>
    </citation>
    <scope>NUCLEOTIDE SEQUENCE [LARGE SCALE GENOMIC DNA]</scope>
    <source>
        <strain evidence="1 2">EPS</strain>
    </source>
</reference>
<dbReference type="STRING" id="595537.Varpa_1985"/>
<organism evidence="1 2">
    <name type="scientific">Variovorax paradoxus (strain EPS)</name>
    <dbReference type="NCBI Taxonomy" id="595537"/>
    <lineage>
        <taxon>Bacteria</taxon>
        <taxon>Pseudomonadati</taxon>
        <taxon>Pseudomonadota</taxon>
        <taxon>Betaproteobacteria</taxon>
        <taxon>Burkholderiales</taxon>
        <taxon>Comamonadaceae</taxon>
        <taxon>Variovorax</taxon>
    </lineage>
</organism>